<dbReference type="GO" id="GO:0000981">
    <property type="term" value="F:DNA-binding transcription factor activity, RNA polymerase II-specific"/>
    <property type="evidence" value="ECO:0007669"/>
    <property type="project" value="TreeGrafter"/>
</dbReference>
<evidence type="ECO:0000256" key="4">
    <source>
        <dbReference type="ARBA" id="ARBA00022771"/>
    </source>
</evidence>
<sequence>MLAVLLLNRMTTKSRIAAKQKDLHKIKAVKVEPLKTPGDSIGDCCRTCLSTEDLEPIFPSKEAEKKKSHELNVVTGLEIKIDDGLSQKMCKNCLYSLKTALQFRRCSRKAEKTLLDMAITGKPKKKNKIRKKEIKNQKLKVKDESNDTLDAFADFEHDEYQNDCSFENDDFDNESYEDIKESNIVKIEYDPKDNDKQPRVKRKRTTLPNASSYKCPICQKEFRMKATYKAHLRFHTNYCVCETCGKRCRNNNQLQEHKRARHGLGRIHKCAYCEYSSATKEALTVTIIITSCLSVALRI</sequence>
<evidence type="ECO:0000256" key="1">
    <source>
        <dbReference type="ARBA" id="ARBA00004123"/>
    </source>
</evidence>
<reference evidence="13" key="2">
    <citation type="submission" date="2022-10" db="EMBL/GenBank/DDBJ databases">
        <authorList>
            <consortium name="ENA_rothamsted_submissions"/>
            <consortium name="culmorum"/>
            <person name="King R."/>
        </authorList>
    </citation>
    <scope>NUCLEOTIDE SEQUENCE</scope>
</reference>
<dbReference type="Gene3D" id="3.40.1800.20">
    <property type="match status" value="1"/>
</dbReference>
<keyword evidence="3" id="KW-0677">Repeat</keyword>
<feature type="binding site" evidence="10">
    <location>
        <position position="45"/>
    </location>
    <ligand>
        <name>Zn(2+)</name>
        <dbReference type="ChEBI" id="CHEBI:29105"/>
    </ligand>
</feature>
<dbReference type="AlphaFoldDB" id="A0A9P0C9E2"/>
<keyword evidence="7" id="KW-0539">Nucleus</keyword>
<dbReference type="SMART" id="SM00868">
    <property type="entry name" value="zf-AD"/>
    <property type="match status" value="1"/>
</dbReference>
<evidence type="ECO:0000256" key="6">
    <source>
        <dbReference type="ARBA" id="ARBA00023125"/>
    </source>
</evidence>
<organism evidence="13 14">
    <name type="scientific">Diatraea saccharalis</name>
    <name type="common">sugarcane borer</name>
    <dbReference type="NCBI Taxonomy" id="40085"/>
    <lineage>
        <taxon>Eukaryota</taxon>
        <taxon>Metazoa</taxon>
        <taxon>Ecdysozoa</taxon>
        <taxon>Arthropoda</taxon>
        <taxon>Hexapoda</taxon>
        <taxon>Insecta</taxon>
        <taxon>Pterygota</taxon>
        <taxon>Neoptera</taxon>
        <taxon>Endopterygota</taxon>
        <taxon>Lepidoptera</taxon>
        <taxon>Glossata</taxon>
        <taxon>Ditrysia</taxon>
        <taxon>Pyraloidea</taxon>
        <taxon>Crambidae</taxon>
        <taxon>Crambinae</taxon>
        <taxon>Diatraea</taxon>
    </lineage>
</organism>
<dbReference type="SUPFAM" id="SSF57667">
    <property type="entry name" value="beta-beta-alpha zinc fingers"/>
    <property type="match status" value="1"/>
</dbReference>
<dbReference type="GO" id="GO:0008270">
    <property type="term" value="F:zinc ion binding"/>
    <property type="evidence" value="ECO:0007669"/>
    <property type="project" value="UniProtKB-UniRule"/>
</dbReference>
<dbReference type="InterPro" id="IPR050527">
    <property type="entry name" value="Snail/Krueppel_Znf"/>
</dbReference>
<feature type="domain" description="C2H2-type" evidence="11">
    <location>
        <begin position="213"/>
        <end position="237"/>
    </location>
</feature>
<dbReference type="Pfam" id="PF00096">
    <property type="entry name" value="zf-C2H2"/>
    <property type="match status" value="1"/>
</dbReference>
<accession>A0A9P0C9E2</accession>
<evidence type="ECO:0000256" key="5">
    <source>
        <dbReference type="ARBA" id="ARBA00022833"/>
    </source>
</evidence>
<evidence type="ECO:0000256" key="7">
    <source>
        <dbReference type="ARBA" id="ARBA00023242"/>
    </source>
</evidence>
<dbReference type="PANTHER" id="PTHR24388">
    <property type="entry name" value="ZINC FINGER PROTEIN"/>
    <property type="match status" value="1"/>
</dbReference>
<dbReference type="SMART" id="SM00355">
    <property type="entry name" value="ZnF_C2H2"/>
    <property type="match status" value="2"/>
</dbReference>
<dbReference type="EMBL" id="OU893351">
    <property type="protein sequence ID" value="CAH0757037.1"/>
    <property type="molecule type" value="Genomic_DNA"/>
</dbReference>
<evidence type="ECO:0000259" key="12">
    <source>
        <dbReference type="PROSITE" id="PS51915"/>
    </source>
</evidence>
<dbReference type="PROSITE" id="PS00028">
    <property type="entry name" value="ZINC_FINGER_C2H2_1"/>
    <property type="match status" value="2"/>
</dbReference>
<feature type="binding site" evidence="10">
    <location>
        <position position="93"/>
    </location>
    <ligand>
        <name>Zn(2+)</name>
        <dbReference type="ChEBI" id="CHEBI:29105"/>
    </ligand>
</feature>
<evidence type="ECO:0000259" key="11">
    <source>
        <dbReference type="PROSITE" id="PS50157"/>
    </source>
</evidence>
<dbReference type="Pfam" id="PF07776">
    <property type="entry name" value="zf-AD"/>
    <property type="match status" value="1"/>
</dbReference>
<keyword evidence="5 10" id="KW-0862">Zinc</keyword>
<feature type="binding site" evidence="10">
    <location>
        <position position="90"/>
    </location>
    <ligand>
        <name>Zn(2+)</name>
        <dbReference type="ChEBI" id="CHEBI:29105"/>
    </ligand>
</feature>
<dbReference type="GO" id="GO:0005634">
    <property type="term" value="C:nucleus"/>
    <property type="evidence" value="ECO:0007669"/>
    <property type="project" value="UniProtKB-SubCell"/>
</dbReference>
<reference evidence="13" key="1">
    <citation type="submission" date="2021-12" db="EMBL/GenBank/DDBJ databases">
        <authorList>
            <person name="King R."/>
        </authorList>
    </citation>
    <scope>NUCLEOTIDE SEQUENCE</scope>
</reference>
<comment type="similarity">
    <text evidence="8">Belongs to the snail C2H2-type zinc-finger protein family.</text>
</comment>
<dbReference type="PROSITE" id="PS51915">
    <property type="entry name" value="ZAD"/>
    <property type="match status" value="1"/>
</dbReference>
<feature type="domain" description="C2H2-type" evidence="11">
    <location>
        <begin position="239"/>
        <end position="267"/>
    </location>
</feature>
<dbReference type="PANTHER" id="PTHR24388:SF54">
    <property type="entry name" value="PROTEIN ESCARGOT"/>
    <property type="match status" value="1"/>
</dbReference>
<dbReference type="OrthoDB" id="7849674at2759"/>
<dbReference type="Gene3D" id="3.30.160.60">
    <property type="entry name" value="Classic Zinc Finger"/>
    <property type="match status" value="2"/>
</dbReference>
<gene>
    <name evidence="13" type="ORF">DIATSA_LOCUS7608</name>
</gene>
<evidence type="ECO:0000256" key="9">
    <source>
        <dbReference type="PROSITE-ProRule" id="PRU00042"/>
    </source>
</evidence>
<keyword evidence="6" id="KW-0238">DNA-binding</keyword>
<dbReference type="InterPro" id="IPR013087">
    <property type="entry name" value="Znf_C2H2_type"/>
</dbReference>
<dbReference type="Pfam" id="PF12874">
    <property type="entry name" value="zf-met"/>
    <property type="match status" value="1"/>
</dbReference>
<name>A0A9P0C9E2_9NEOP</name>
<dbReference type="GO" id="GO:0000978">
    <property type="term" value="F:RNA polymerase II cis-regulatory region sequence-specific DNA binding"/>
    <property type="evidence" value="ECO:0007669"/>
    <property type="project" value="TreeGrafter"/>
</dbReference>
<feature type="binding site" evidence="10">
    <location>
        <position position="48"/>
    </location>
    <ligand>
        <name>Zn(2+)</name>
        <dbReference type="ChEBI" id="CHEBI:29105"/>
    </ligand>
</feature>
<comment type="subcellular location">
    <subcellularLocation>
        <location evidence="1">Nucleus</location>
    </subcellularLocation>
</comment>
<evidence type="ECO:0000256" key="8">
    <source>
        <dbReference type="ARBA" id="ARBA00037948"/>
    </source>
</evidence>
<evidence type="ECO:0000256" key="2">
    <source>
        <dbReference type="ARBA" id="ARBA00022723"/>
    </source>
</evidence>
<keyword evidence="4 9" id="KW-0863">Zinc-finger</keyword>
<dbReference type="InterPro" id="IPR012934">
    <property type="entry name" value="Znf_AD"/>
</dbReference>
<dbReference type="Proteomes" id="UP001153714">
    <property type="component" value="Chromosome 20"/>
</dbReference>
<dbReference type="InterPro" id="IPR036236">
    <property type="entry name" value="Znf_C2H2_sf"/>
</dbReference>
<dbReference type="PROSITE" id="PS50157">
    <property type="entry name" value="ZINC_FINGER_C2H2_2"/>
    <property type="match status" value="2"/>
</dbReference>
<evidence type="ECO:0000256" key="10">
    <source>
        <dbReference type="PROSITE-ProRule" id="PRU01263"/>
    </source>
</evidence>
<feature type="domain" description="ZAD" evidence="12">
    <location>
        <begin position="43"/>
        <end position="117"/>
    </location>
</feature>
<protein>
    <submittedName>
        <fullName evidence="13">Uncharacterized protein</fullName>
    </submittedName>
</protein>
<proteinExistence type="inferred from homology"/>
<keyword evidence="14" id="KW-1185">Reference proteome</keyword>
<keyword evidence="2 10" id="KW-0479">Metal-binding</keyword>
<dbReference type="SUPFAM" id="SSF57716">
    <property type="entry name" value="Glucocorticoid receptor-like (DNA-binding domain)"/>
    <property type="match status" value="1"/>
</dbReference>
<evidence type="ECO:0000313" key="13">
    <source>
        <dbReference type="EMBL" id="CAH0757037.1"/>
    </source>
</evidence>
<evidence type="ECO:0000256" key="3">
    <source>
        <dbReference type="ARBA" id="ARBA00022737"/>
    </source>
</evidence>
<evidence type="ECO:0000313" key="14">
    <source>
        <dbReference type="Proteomes" id="UP001153714"/>
    </source>
</evidence>